<evidence type="ECO:0000256" key="2">
    <source>
        <dbReference type="ARBA" id="ARBA00010682"/>
    </source>
</evidence>
<feature type="region of interest" description="Disordered" evidence="11">
    <location>
        <begin position="1"/>
        <end position="27"/>
    </location>
</feature>
<dbReference type="PROSITE" id="PS50035">
    <property type="entry name" value="PLD"/>
    <property type="match status" value="1"/>
</dbReference>
<dbReference type="GO" id="GO:0005524">
    <property type="term" value="F:ATP binding"/>
    <property type="evidence" value="ECO:0007669"/>
    <property type="project" value="UniProtKB-KW"/>
</dbReference>
<dbReference type="SMART" id="SM00155">
    <property type="entry name" value="PLDc"/>
    <property type="match status" value="2"/>
</dbReference>
<dbReference type="SUPFAM" id="SSF56024">
    <property type="entry name" value="Phospholipase D/nuclease"/>
    <property type="match status" value="2"/>
</dbReference>
<gene>
    <name evidence="13" type="ORF">BB558_001643</name>
</gene>
<accession>A0A2U1JAW0</accession>
<keyword evidence="10" id="KW-0547">Nucleotide-binding</keyword>
<dbReference type="EMBL" id="MBFU01000094">
    <property type="protein sequence ID" value="PWA02216.1"/>
    <property type="molecule type" value="Genomic_DNA"/>
</dbReference>
<dbReference type="AlphaFoldDB" id="A0A2U1JAW0"/>
<organism evidence="13 14">
    <name type="scientific">Smittium angustum</name>
    <dbReference type="NCBI Taxonomy" id="133377"/>
    <lineage>
        <taxon>Eukaryota</taxon>
        <taxon>Fungi</taxon>
        <taxon>Fungi incertae sedis</taxon>
        <taxon>Zoopagomycota</taxon>
        <taxon>Kickxellomycotina</taxon>
        <taxon>Harpellomycetes</taxon>
        <taxon>Harpellales</taxon>
        <taxon>Legeriomycetaceae</taxon>
        <taxon>Smittium</taxon>
    </lineage>
</organism>
<keyword evidence="6 10" id="KW-0443">Lipid metabolism</keyword>
<evidence type="ECO:0000256" key="1">
    <source>
        <dbReference type="ARBA" id="ARBA00005042"/>
    </source>
</evidence>
<evidence type="ECO:0000256" key="4">
    <source>
        <dbReference type="ARBA" id="ARBA00022679"/>
    </source>
</evidence>
<dbReference type="GO" id="GO:0005739">
    <property type="term" value="C:mitochondrion"/>
    <property type="evidence" value="ECO:0007669"/>
    <property type="project" value="UniProtKB-SubCell"/>
</dbReference>
<comment type="subcellular location">
    <subcellularLocation>
        <location evidence="10">Mitochondrion</location>
    </subcellularLocation>
</comment>
<keyword evidence="14" id="KW-1185">Reference proteome</keyword>
<evidence type="ECO:0000256" key="10">
    <source>
        <dbReference type="RuleBase" id="RU365024"/>
    </source>
</evidence>
<proteinExistence type="inferred from homology"/>
<comment type="caution">
    <text evidence="13">The sequence shown here is derived from an EMBL/GenBank/DDBJ whole genome shotgun (WGS) entry which is preliminary data.</text>
</comment>
<evidence type="ECO:0000256" key="9">
    <source>
        <dbReference type="ARBA" id="ARBA00048586"/>
    </source>
</evidence>
<dbReference type="PANTHER" id="PTHR12586:SF1">
    <property type="entry name" value="CDP-DIACYLGLYCEROL--GLYCEROL-3-PHOSPHATE 3-PHOSPHATIDYLTRANSFERASE, MITOCHONDRIAL"/>
    <property type="match status" value="1"/>
</dbReference>
<dbReference type="EC" id="2.7.8.5" evidence="10"/>
<keyword evidence="5" id="KW-0677">Repeat</keyword>
<comment type="pathway">
    <text evidence="1 10">Phospholipid metabolism; phosphatidylglycerol biosynthesis; phosphatidylglycerol from CDP-diacylglycerol: step 1/2.</text>
</comment>
<evidence type="ECO:0000256" key="3">
    <source>
        <dbReference type="ARBA" id="ARBA00022516"/>
    </source>
</evidence>
<evidence type="ECO:0000256" key="11">
    <source>
        <dbReference type="SAM" id="MobiDB-lite"/>
    </source>
</evidence>
<keyword evidence="8 10" id="KW-1208">Phospholipid metabolism</keyword>
<dbReference type="Gene3D" id="3.30.870.10">
    <property type="entry name" value="Endonuclease Chain A"/>
    <property type="match status" value="2"/>
</dbReference>
<dbReference type="GO" id="GO:0008444">
    <property type="term" value="F:CDP-diacylglycerol-glycerol-3-phosphate 3-phosphatidyltransferase activity"/>
    <property type="evidence" value="ECO:0007669"/>
    <property type="project" value="UniProtKB-EC"/>
</dbReference>
<evidence type="ECO:0000313" key="14">
    <source>
        <dbReference type="Proteomes" id="UP000245591"/>
    </source>
</evidence>
<evidence type="ECO:0000313" key="13">
    <source>
        <dbReference type="EMBL" id="PWA02216.1"/>
    </source>
</evidence>
<dbReference type="Proteomes" id="UP000245591">
    <property type="component" value="Unassembled WGS sequence"/>
</dbReference>
<sequence length="510" mass="58845">MQPSKRSFYTFTKSNSLGSGTESKSKQPDPFDYILPLTANKPIFYTNGNNIRVISTPSEFYETLKDNIRDAKRRIVLSTLYIGSTETELIETIESSLKQNPDLEVIFLFDSLRGTRKERSGNSTASLVYGLVEKFGCERVKAYLYHTPDLSGIKKKVYPARINETIGVQHIKAYVTDDKTIISGANLSRDYFTNRQDRYFMFSECSELSNYLEDLVVSISKFSYQLEKKTKFQKRKKDLEINYELVLKKECPNPHRSPLAFRKYSNGIMKKFLQDWKSIVDKEFSSQNLCNSSTKDTFIIPTIQMGPLGIYQDQEHTETLFEIMNNLASKYGQFYSDITSAYFNFADLHKNAILKSDALFNILIASPQANGFFGARGMSKYIPFAYTMFELDFLKQLVIRGREDKVQVYEYNKLGWTYHGKGIWCGFERCNPHLTVIGSSNLGERSLKRDLEAQFTIVTQNKTVQNELKSELKRLYEHSTRVTRETIEGDASRKVPSWVRLVEPIIKTKM</sequence>
<dbReference type="UniPathway" id="UPA00084">
    <property type="reaction ID" value="UER00503"/>
</dbReference>
<dbReference type="PIRSF" id="PIRSF000850">
    <property type="entry name" value="Phospholipase_D_PSS"/>
    <property type="match status" value="1"/>
</dbReference>
<reference evidence="13 14" key="1">
    <citation type="journal article" date="2018" name="MBio">
        <title>Comparative Genomics Reveals the Core Gene Toolbox for the Fungus-Insect Symbiosis.</title>
        <authorList>
            <person name="Wang Y."/>
            <person name="Stata M."/>
            <person name="Wang W."/>
            <person name="Stajich J.E."/>
            <person name="White M.M."/>
            <person name="Moncalvo J.M."/>
        </authorList>
    </citation>
    <scope>NUCLEOTIDE SEQUENCE [LARGE SCALE GENOMIC DNA]</scope>
    <source>
        <strain evidence="13 14">AUS-126-30</strain>
    </source>
</reference>
<evidence type="ECO:0000256" key="6">
    <source>
        <dbReference type="ARBA" id="ARBA00023098"/>
    </source>
</evidence>
<dbReference type="InterPro" id="IPR001736">
    <property type="entry name" value="PLipase_D/transphosphatidylase"/>
</dbReference>
<dbReference type="CDD" id="cd09135">
    <property type="entry name" value="PLDc_PGS1_euk_1"/>
    <property type="match status" value="1"/>
</dbReference>
<keyword evidence="10" id="KW-0067">ATP-binding</keyword>
<comment type="catalytic activity">
    <reaction evidence="9 10">
        <text>a CDP-1,2-diacyl-sn-glycerol + sn-glycerol 3-phosphate = a 1,2-diacyl-sn-glycero-3-phospho-(1'-sn-glycero-3'-phosphate) + CMP + H(+)</text>
        <dbReference type="Rhea" id="RHEA:12593"/>
        <dbReference type="ChEBI" id="CHEBI:15378"/>
        <dbReference type="ChEBI" id="CHEBI:57597"/>
        <dbReference type="ChEBI" id="CHEBI:58332"/>
        <dbReference type="ChEBI" id="CHEBI:60110"/>
        <dbReference type="ChEBI" id="CHEBI:60377"/>
        <dbReference type="EC" id="2.7.8.5"/>
    </reaction>
</comment>
<comment type="similarity">
    <text evidence="2 10">Belongs to the CDP-alcohol phosphatidyltransferase class-II family.</text>
</comment>
<dbReference type="GO" id="GO:0032049">
    <property type="term" value="P:cardiolipin biosynthetic process"/>
    <property type="evidence" value="ECO:0007669"/>
    <property type="project" value="InterPro"/>
</dbReference>
<evidence type="ECO:0000256" key="8">
    <source>
        <dbReference type="ARBA" id="ARBA00023264"/>
    </source>
</evidence>
<protein>
    <recommendedName>
        <fullName evidence="10">CDP-diacylglycerol--glycerol-3-phosphate 3-phosphatidyltransferase</fullName>
        <ecNumber evidence="10">2.7.8.5</ecNumber>
    </recommendedName>
</protein>
<dbReference type="CDD" id="cd09137">
    <property type="entry name" value="PLDc_PGS1_euk_2"/>
    <property type="match status" value="1"/>
</dbReference>
<feature type="domain" description="PLD phosphodiesterase" evidence="12">
    <location>
        <begin position="165"/>
        <end position="191"/>
    </location>
</feature>
<name>A0A2U1JAW0_SMIAN</name>
<comment type="function">
    <text evidence="10">Functions in the biosynthesis of the anionic phospholipids phosphatidylglycerol and cardiolipin.</text>
</comment>
<keyword evidence="7 10" id="KW-0594">Phospholipid biosynthesis</keyword>
<keyword evidence="4 10" id="KW-0808">Transferase</keyword>
<evidence type="ECO:0000256" key="7">
    <source>
        <dbReference type="ARBA" id="ARBA00023209"/>
    </source>
</evidence>
<evidence type="ECO:0000256" key="5">
    <source>
        <dbReference type="ARBA" id="ARBA00022737"/>
    </source>
</evidence>
<keyword evidence="10" id="KW-0496">Mitochondrion</keyword>
<feature type="compositionally biased region" description="Polar residues" evidence="11">
    <location>
        <begin position="1"/>
        <end position="22"/>
    </location>
</feature>
<dbReference type="PANTHER" id="PTHR12586">
    <property type="entry name" value="CDP-DIACYLGLYCEROL--SERINE O-PHOSPHATIDYLTRANSFERASE"/>
    <property type="match status" value="1"/>
</dbReference>
<dbReference type="InterPro" id="IPR016270">
    <property type="entry name" value="PGS1"/>
</dbReference>
<keyword evidence="3 10" id="KW-0444">Lipid biosynthesis</keyword>
<evidence type="ECO:0000259" key="12">
    <source>
        <dbReference type="PROSITE" id="PS50035"/>
    </source>
</evidence>